<keyword evidence="3" id="KW-0813">Transport</keyword>
<dbReference type="SUPFAM" id="SSF74653">
    <property type="entry name" value="TolA/TonB C-terminal domain"/>
    <property type="match status" value="1"/>
</dbReference>
<evidence type="ECO:0000259" key="10">
    <source>
        <dbReference type="PROSITE" id="PS52015"/>
    </source>
</evidence>
<dbReference type="InterPro" id="IPR003538">
    <property type="entry name" value="TonB"/>
</dbReference>
<feature type="domain" description="TonB C-terminal" evidence="10">
    <location>
        <begin position="53"/>
        <end position="149"/>
    </location>
</feature>
<evidence type="ECO:0000256" key="2">
    <source>
        <dbReference type="ARBA" id="ARBA00006555"/>
    </source>
</evidence>
<keyword evidence="4" id="KW-1003">Cell membrane</keyword>
<dbReference type="GO" id="GO:0031992">
    <property type="term" value="F:energy transducer activity"/>
    <property type="evidence" value="ECO:0007669"/>
    <property type="project" value="InterPro"/>
</dbReference>
<dbReference type="Proteomes" id="UP001060919">
    <property type="component" value="Chromosome"/>
</dbReference>
<organism evidence="11 12">
    <name type="scientific">Aureispira anguillae</name>
    <dbReference type="NCBI Taxonomy" id="2864201"/>
    <lineage>
        <taxon>Bacteria</taxon>
        <taxon>Pseudomonadati</taxon>
        <taxon>Bacteroidota</taxon>
        <taxon>Saprospiria</taxon>
        <taxon>Saprospirales</taxon>
        <taxon>Saprospiraceae</taxon>
        <taxon>Aureispira</taxon>
    </lineage>
</organism>
<evidence type="ECO:0000256" key="4">
    <source>
        <dbReference type="ARBA" id="ARBA00022475"/>
    </source>
</evidence>
<dbReference type="Gene3D" id="3.30.1150.10">
    <property type="match status" value="1"/>
</dbReference>
<name>A0A916DVL1_9BACT</name>
<sequence length="254" mass="29090">MRIFFLLPILVITNLTITWAQPNDSSILTKVDIPPLFEGCDDPLISEEQRQACSVPKIQAFINQNIVYPDSARSHQIEGVVVVRFSVTEKGAITDLELIRNIGFGCGQEAMRVIRMMPVFRPALRNGLPVATQMTLPIRFKKIDEAAADNKNLYQIHWGTAYQNKLTKEKLKELLKRHLIVRDYYGNTYDINYLTLLIESNTKEIEIETRGNNLSKEMLRALKKVRLGQAITFKVLIQKNYQDIEVSRALTIVK</sequence>
<dbReference type="InterPro" id="IPR051045">
    <property type="entry name" value="TonB-dependent_transducer"/>
</dbReference>
<dbReference type="PRINTS" id="PR01374">
    <property type="entry name" value="TONBPROTEIN"/>
</dbReference>
<keyword evidence="9" id="KW-0472">Membrane</keyword>
<dbReference type="GO" id="GO:0005886">
    <property type="term" value="C:plasma membrane"/>
    <property type="evidence" value="ECO:0007669"/>
    <property type="project" value="UniProtKB-SubCell"/>
</dbReference>
<keyword evidence="6" id="KW-0812">Transmembrane</keyword>
<dbReference type="AlphaFoldDB" id="A0A916DVL1"/>
<reference evidence="11" key="1">
    <citation type="submission" date="2022-09" db="EMBL/GenBank/DDBJ databases">
        <title>Aureispira anguillicida sp. nov., isolated from Leptocephalus of Japanese eel Anguilla japonica.</title>
        <authorList>
            <person name="Yuasa K."/>
            <person name="Mekata T."/>
            <person name="Ikunari K."/>
        </authorList>
    </citation>
    <scope>NUCLEOTIDE SEQUENCE</scope>
    <source>
        <strain evidence="11">EL160426</strain>
    </source>
</reference>
<keyword evidence="7" id="KW-0653">Protein transport</keyword>
<evidence type="ECO:0000313" key="11">
    <source>
        <dbReference type="EMBL" id="BDS13842.1"/>
    </source>
</evidence>
<dbReference type="Pfam" id="PF03544">
    <property type="entry name" value="TonB_C"/>
    <property type="match status" value="1"/>
</dbReference>
<evidence type="ECO:0000256" key="5">
    <source>
        <dbReference type="ARBA" id="ARBA00022519"/>
    </source>
</evidence>
<dbReference type="RefSeq" id="WP_264789094.1">
    <property type="nucleotide sequence ID" value="NZ_AP026867.1"/>
</dbReference>
<evidence type="ECO:0000256" key="6">
    <source>
        <dbReference type="ARBA" id="ARBA00022692"/>
    </source>
</evidence>
<evidence type="ECO:0000256" key="7">
    <source>
        <dbReference type="ARBA" id="ARBA00022927"/>
    </source>
</evidence>
<dbReference type="NCBIfam" id="TIGR01352">
    <property type="entry name" value="tonB_Cterm"/>
    <property type="match status" value="1"/>
</dbReference>
<dbReference type="KEGG" id="aup:AsAng_0046040"/>
<evidence type="ECO:0000313" key="12">
    <source>
        <dbReference type="Proteomes" id="UP001060919"/>
    </source>
</evidence>
<proteinExistence type="inferred from homology"/>
<comment type="subcellular location">
    <subcellularLocation>
        <location evidence="1">Cell inner membrane</location>
        <topology evidence="1">Single-pass membrane protein</topology>
        <orientation evidence="1">Periplasmic side</orientation>
    </subcellularLocation>
</comment>
<dbReference type="GO" id="GO:0055085">
    <property type="term" value="P:transmembrane transport"/>
    <property type="evidence" value="ECO:0007669"/>
    <property type="project" value="InterPro"/>
</dbReference>
<protein>
    <submittedName>
        <fullName evidence="11">Energy transducer TonB</fullName>
    </submittedName>
</protein>
<evidence type="ECO:0000256" key="9">
    <source>
        <dbReference type="ARBA" id="ARBA00023136"/>
    </source>
</evidence>
<dbReference type="GO" id="GO:0015031">
    <property type="term" value="P:protein transport"/>
    <property type="evidence" value="ECO:0007669"/>
    <property type="project" value="UniProtKB-KW"/>
</dbReference>
<dbReference type="InterPro" id="IPR006260">
    <property type="entry name" value="TonB/TolA_C"/>
</dbReference>
<evidence type="ECO:0000256" key="3">
    <source>
        <dbReference type="ARBA" id="ARBA00022448"/>
    </source>
</evidence>
<dbReference type="InterPro" id="IPR037682">
    <property type="entry name" value="TonB_C"/>
</dbReference>
<evidence type="ECO:0000256" key="8">
    <source>
        <dbReference type="ARBA" id="ARBA00022989"/>
    </source>
</evidence>
<gene>
    <name evidence="11" type="ORF">AsAng_0046040</name>
</gene>
<dbReference type="EMBL" id="AP026867">
    <property type="protein sequence ID" value="BDS13842.1"/>
    <property type="molecule type" value="Genomic_DNA"/>
</dbReference>
<keyword evidence="12" id="KW-1185">Reference proteome</keyword>
<dbReference type="GO" id="GO:0015891">
    <property type="term" value="P:siderophore transport"/>
    <property type="evidence" value="ECO:0007669"/>
    <property type="project" value="InterPro"/>
</dbReference>
<keyword evidence="5" id="KW-0997">Cell inner membrane</keyword>
<dbReference type="PROSITE" id="PS52015">
    <property type="entry name" value="TONB_CTD"/>
    <property type="match status" value="1"/>
</dbReference>
<keyword evidence="8" id="KW-1133">Transmembrane helix</keyword>
<dbReference type="PANTHER" id="PTHR33446">
    <property type="entry name" value="PROTEIN TONB-RELATED"/>
    <property type="match status" value="1"/>
</dbReference>
<comment type="similarity">
    <text evidence="2">Belongs to the TonB family.</text>
</comment>
<accession>A0A916DVL1</accession>
<dbReference type="GO" id="GO:0030288">
    <property type="term" value="C:outer membrane-bounded periplasmic space"/>
    <property type="evidence" value="ECO:0007669"/>
    <property type="project" value="InterPro"/>
</dbReference>
<evidence type="ECO:0000256" key="1">
    <source>
        <dbReference type="ARBA" id="ARBA00004383"/>
    </source>
</evidence>